<dbReference type="EMBL" id="JACRYL010000009">
    <property type="protein sequence ID" value="MBC6110988.1"/>
    <property type="molecule type" value="Genomic_DNA"/>
</dbReference>
<protein>
    <submittedName>
        <fullName evidence="2">Uncharacterized protein</fullName>
    </submittedName>
</protein>
<feature type="transmembrane region" description="Helical" evidence="1">
    <location>
        <begin position="12"/>
        <end position="33"/>
    </location>
</feature>
<dbReference type="Proteomes" id="UP000652755">
    <property type="component" value="Unassembled WGS sequence"/>
</dbReference>
<accession>A0ABR7KSB4</accession>
<feature type="transmembrane region" description="Helical" evidence="1">
    <location>
        <begin position="100"/>
        <end position="121"/>
    </location>
</feature>
<evidence type="ECO:0000313" key="2">
    <source>
        <dbReference type="EMBL" id="MBC6110988.1"/>
    </source>
</evidence>
<gene>
    <name evidence="2" type="ORF">H7U22_11200</name>
</gene>
<evidence type="ECO:0000313" key="3">
    <source>
        <dbReference type="Proteomes" id="UP000652755"/>
    </source>
</evidence>
<proteinExistence type="predicted"/>
<reference evidence="2 3" key="1">
    <citation type="submission" date="2020-08" db="EMBL/GenBank/DDBJ databases">
        <authorList>
            <person name="Sun Q."/>
            <person name="Inoue M."/>
        </authorList>
    </citation>
    <scope>NUCLEOTIDE SEQUENCE [LARGE SCALE GENOMIC DNA]</scope>
    <source>
        <strain evidence="2 3">CCM 8938</strain>
    </source>
</reference>
<keyword evidence="3" id="KW-1185">Reference proteome</keyword>
<keyword evidence="1" id="KW-0812">Transmembrane</keyword>
<dbReference type="RefSeq" id="WP_187071458.1">
    <property type="nucleotide sequence ID" value="NZ_JACRYL010000009.1"/>
</dbReference>
<comment type="caution">
    <text evidence="2">The sequence shown here is derived from an EMBL/GenBank/DDBJ whole genome shotgun (WGS) entry which is preliminary data.</text>
</comment>
<keyword evidence="1" id="KW-1133">Transmembrane helix</keyword>
<sequence>MNTKYLMIASSIFLGLIGLVCTFAASEILIYFRLEESEIFELIIQILGALYLGFTLLNWTARANLIGGIYSKPVSLGNFLHFVTGGITLAKYFSKYPTNTILIVPTAIYLIFAIAFGLVSFGRHEFKKQA</sequence>
<name>A0ABR7KSB4_9SPHI</name>
<keyword evidence="1" id="KW-0472">Membrane</keyword>
<organism evidence="2 3">
    <name type="scientific">Pedobacter fastidiosus</name>
    <dbReference type="NCBI Taxonomy" id="2765361"/>
    <lineage>
        <taxon>Bacteria</taxon>
        <taxon>Pseudomonadati</taxon>
        <taxon>Bacteroidota</taxon>
        <taxon>Sphingobacteriia</taxon>
        <taxon>Sphingobacteriales</taxon>
        <taxon>Sphingobacteriaceae</taxon>
        <taxon>Pedobacter</taxon>
    </lineage>
</organism>
<evidence type="ECO:0000256" key="1">
    <source>
        <dbReference type="SAM" id="Phobius"/>
    </source>
</evidence>
<feature type="transmembrane region" description="Helical" evidence="1">
    <location>
        <begin position="39"/>
        <end position="61"/>
    </location>
</feature>
<feature type="transmembrane region" description="Helical" evidence="1">
    <location>
        <begin position="73"/>
        <end position="94"/>
    </location>
</feature>